<feature type="compositionally biased region" description="Basic and acidic residues" evidence="1">
    <location>
        <begin position="1"/>
        <end position="20"/>
    </location>
</feature>
<name>A0ABU6T8I0_9FABA</name>
<evidence type="ECO:0000313" key="2">
    <source>
        <dbReference type="EMBL" id="MED6145007.1"/>
    </source>
</evidence>
<gene>
    <name evidence="2" type="ORF">PIB30_020820</name>
</gene>
<comment type="caution">
    <text evidence="2">The sequence shown here is derived from an EMBL/GenBank/DDBJ whole genome shotgun (WGS) entry which is preliminary data.</text>
</comment>
<dbReference type="EMBL" id="JASCZI010090688">
    <property type="protein sequence ID" value="MED6145007.1"/>
    <property type="molecule type" value="Genomic_DNA"/>
</dbReference>
<dbReference type="Proteomes" id="UP001341840">
    <property type="component" value="Unassembled WGS sequence"/>
</dbReference>
<organism evidence="2 3">
    <name type="scientific">Stylosanthes scabra</name>
    <dbReference type="NCBI Taxonomy" id="79078"/>
    <lineage>
        <taxon>Eukaryota</taxon>
        <taxon>Viridiplantae</taxon>
        <taxon>Streptophyta</taxon>
        <taxon>Embryophyta</taxon>
        <taxon>Tracheophyta</taxon>
        <taxon>Spermatophyta</taxon>
        <taxon>Magnoliopsida</taxon>
        <taxon>eudicotyledons</taxon>
        <taxon>Gunneridae</taxon>
        <taxon>Pentapetalae</taxon>
        <taxon>rosids</taxon>
        <taxon>fabids</taxon>
        <taxon>Fabales</taxon>
        <taxon>Fabaceae</taxon>
        <taxon>Papilionoideae</taxon>
        <taxon>50 kb inversion clade</taxon>
        <taxon>dalbergioids sensu lato</taxon>
        <taxon>Dalbergieae</taxon>
        <taxon>Pterocarpus clade</taxon>
        <taxon>Stylosanthes</taxon>
    </lineage>
</organism>
<sequence length="160" mass="17763">MGGDEKTLNFVDKKKREPNGRTRGPPNYVCGLSRIIKTETITIAFHRRAEGGRVASISNLGKKQPQKDRVAIRIASGGAGCLDGRRIAVSEARYWRCGKDDRLERYKQNHVQLVEYLRNRGNAKNIGSKCERSFKSVLLGEKGDVDMVGQNKGIGTKDSS</sequence>
<protein>
    <submittedName>
        <fullName evidence="2">Uncharacterized protein</fullName>
    </submittedName>
</protein>
<reference evidence="2 3" key="1">
    <citation type="journal article" date="2023" name="Plants (Basel)">
        <title>Bridging the Gap: Combining Genomics and Transcriptomics Approaches to Understand Stylosanthes scabra, an Orphan Legume from the Brazilian Caatinga.</title>
        <authorList>
            <person name="Ferreira-Neto J.R.C."/>
            <person name="da Silva M.D."/>
            <person name="Binneck E."/>
            <person name="de Melo N.F."/>
            <person name="da Silva R.H."/>
            <person name="de Melo A.L.T.M."/>
            <person name="Pandolfi V."/>
            <person name="Bustamante F.O."/>
            <person name="Brasileiro-Vidal A.C."/>
            <person name="Benko-Iseppon A.M."/>
        </authorList>
    </citation>
    <scope>NUCLEOTIDE SEQUENCE [LARGE SCALE GENOMIC DNA]</scope>
    <source>
        <tissue evidence="2">Leaves</tissue>
    </source>
</reference>
<feature type="region of interest" description="Disordered" evidence="1">
    <location>
        <begin position="1"/>
        <end position="25"/>
    </location>
</feature>
<evidence type="ECO:0000313" key="3">
    <source>
        <dbReference type="Proteomes" id="UP001341840"/>
    </source>
</evidence>
<evidence type="ECO:0000256" key="1">
    <source>
        <dbReference type="SAM" id="MobiDB-lite"/>
    </source>
</evidence>
<accession>A0ABU6T8I0</accession>
<keyword evidence="3" id="KW-1185">Reference proteome</keyword>
<proteinExistence type="predicted"/>